<evidence type="ECO:0000313" key="3">
    <source>
        <dbReference type="EMBL" id="KKN77513.1"/>
    </source>
</evidence>
<proteinExistence type="predicted"/>
<dbReference type="SUPFAM" id="SSF53335">
    <property type="entry name" value="S-adenosyl-L-methionine-dependent methyltransferases"/>
    <property type="match status" value="1"/>
</dbReference>
<gene>
    <name evidence="3" type="ORF">LCGC14_0359280</name>
</gene>
<dbReference type="Gene3D" id="3.40.50.150">
    <property type="entry name" value="Vaccinia Virus protein VP39"/>
    <property type="match status" value="1"/>
</dbReference>
<organism evidence="3">
    <name type="scientific">marine sediment metagenome</name>
    <dbReference type="NCBI Taxonomy" id="412755"/>
    <lineage>
        <taxon>unclassified sequences</taxon>
        <taxon>metagenomes</taxon>
        <taxon>ecological metagenomes</taxon>
    </lineage>
</organism>
<evidence type="ECO:0000256" key="1">
    <source>
        <dbReference type="ARBA" id="ARBA00022603"/>
    </source>
</evidence>
<dbReference type="Pfam" id="PF00145">
    <property type="entry name" value="DNA_methylase"/>
    <property type="match status" value="1"/>
</dbReference>
<dbReference type="EMBL" id="LAZR01000277">
    <property type="protein sequence ID" value="KKN77513.1"/>
    <property type="molecule type" value="Genomic_DNA"/>
</dbReference>
<name>A0A0F9WGM1_9ZZZZ</name>
<keyword evidence="1" id="KW-0489">Methyltransferase</keyword>
<protein>
    <recommendedName>
        <fullName evidence="4">DNA (cytosine-5-)-methyltransferase</fullName>
    </recommendedName>
</protein>
<keyword evidence="2" id="KW-0808">Transferase</keyword>
<dbReference type="AlphaFoldDB" id="A0A0F9WGM1"/>
<reference evidence="3" key="1">
    <citation type="journal article" date="2015" name="Nature">
        <title>Complex archaea that bridge the gap between prokaryotes and eukaryotes.</title>
        <authorList>
            <person name="Spang A."/>
            <person name="Saw J.H."/>
            <person name="Jorgensen S.L."/>
            <person name="Zaremba-Niedzwiedzka K."/>
            <person name="Martijn J."/>
            <person name="Lind A.E."/>
            <person name="van Eijk R."/>
            <person name="Schleper C."/>
            <person name="Guy L."/>
            <person name="Ettema T.J."/>
        </authorList>
    </citation>
    <scope>NUCLEOTIDE SEQUENCE</scope>
</reference>
<dbReference type="GO" id="GO:0032259">
    <property type="term" value="P:methylation"/>
    <property type="evidence" value="ECO:0007669"/>
    <property type="project" value="UniProtKB-KW"/>
</dbReference>
<comment type="caution">
    <text evidence="3">The sequence shown here is derived from an EMBL/GenBank/DDBJ whole genome shotgun (WGS) entry which is preliminary data.</text>
</comment>
<sequence>MDKLKALNLYAGIGGNRKLWEDVEVTAIENNEKIAAIYQNFFPDDTVIVADAHEYLLQHFKEFDFIWSSPPCPTHSNLNRTLHAQNVIRYPDMKLYQEIIFLMEFYKGKYAIENVIPYYKPFIDAQMSGRHLFWCNFIISDIGKDKTISITNSQKKTTRTAAEHRKELQDYHKIDCDNIKYLSNCVCPELGKHILDCARSKPLF</sequence>
<dbReference type="InterPro" id="IPR001525">
    <property type="entry name" value="C5_MeTfrase"/>
</dbReference>
<dbReference type="InterPro" id="IPR029063">
    <property type="entry name" value="SAM-dependent_MTases_sf"/>
</dbReference>
<accession>A0A0F9WGM1</accession>
<evidence type="ECO:0000256" key="2">
    <source>
        <dbReference type="ARBA" id="ARBA00022679"/>
    </source>
</evidence>
<evidence type="ECO:0008006" key="4">
    <source>
        <dbReference type="Google" id="ProtNLM"/>
    </source>
</evidence>
<dbReference type="GO" id="GO:0008168">
    <property type="term" value="F:methyltransferase activity"/>
    <property type="evidence" value="ECO:0007669"/>
    <property type="project" value="UniProtKB-KW"/>
</dbReference>